<dbReference type="PANTHER" id="PTHR38031:SF1">
    <property type="entry name" value="SULFUR CARRIER PROTEIN CYSO"/>
    <property type="match status" value="1"/>
</dbReference>
<dbReference type="NCBIfam" id="TIGR01687">
    <property type="entry name" value="moaD_arch"/>
    <property type="match status" value="1"/>
</dbReference>
<dbReference type="KEGG" id="pdl:Pyrde_0685"/>
<dbReference type="NCBIfam" id="NF041918">
    <property type="entry name" value="SAMP1"/>
    <property type="match status" value="1"/>
</dbReference>
<dbReference type="InterPro" id="IPR003749">
    <property type="entry name" value="ThiS/MoaD-like"/>
</dbReference>
<dbReference type="InterPro" id="IPR016155">
    <property type="entry name" value="Mopterin_synth/thiamin_S_b"/>
</dbReference>
<proteinExistence type="predicted"/>
<name>A0A0P0N2L3_9CREN</name>
<gene>
    <name evidence="1" type="ORF">Pyrde_0685</name>
</gene>
<dbReference type="Pfam" id="PF02597">
    <property type="entry name" value="ThiS"/>
    <property type="match status" value="1"/>
</dbReference>
<dbReference type="PANTHER" id="PTHR38031">
    <property type="entry name" value="SULFUR CARRIER PROTEIN SLR0821-RELATED"/>
    <property type="match status" value="1"/>
</dbReference>
<accession>A0A0P0N2L3</accession>
<dbReference type="RefSeq" id="WP_055408235.1">
    <property type="nucleotide sequence ID" value="NZ_CP013011.1"/>
</dbReference>
<dbReference type="PATRIC" id="fig|1273541.4.peg.739"/>
<dbReference type="SUPFAM" id="SSF54285">
    <property type="entry name" value="MoaD/ThiS"/>
    <property type="match status" value="1"/>
</dbReference>
<dbReference type="InterPro" id="IPR010038">
    <property type="entry name" value="MoaD_arc-typ"/>
</dbReference>
<dbReference type="InterPro" id="IPR052045">
    <property type="entry name" value="Sulfur_Carrier/Prot_Modifier"/>
</dbReference>
<sequence length="93" mass="10408">MPRVKVKLFAIYYEAAGTRELEVDLPEGATVLDLAKLLEEKFPKLRGELVEDGRISEEARVLINGRNIEWLEKEKTKLHDGDVVAFFPPAAGG</sequence>
<evidence type="ECO:0000313" key="2">
    <source>
        <dbReference type="Proteomes" id="UP000058613"/>
    </source>
</evidence>
<dbReference type="AlphaFoldDB" id="A0A0P0N2L3"/>
<evidence type="ECO:0000313" key="1">
    <source>
        <dbReference type="EMBL" id="ALL00735.1"/>
    </source>
</evidence>
<dbReference type="InterPro" id="IPR012675">
    <property type="entry name" value="Beta-grasp_dom_sf"/>
</dbReference>
<dbReference type="GeneID" id="26099021"/>
<reference evidence="1 2" key="1">
    <citation type="submission" date="2015-10" db="EMBL/GenBank/DDBJ databases">
        <title>Complete genome sequence of hyperthermophilic archaeon Pyrodictium delaneyi Su06.</title>
        <authorList>
            <person name="Jung J.-H."/>
            <person name="Lin J."/>
            <person name="Holden J.F."/>
            <person name="Park C.-S."/>
        </authorList>
    </citation>
    <scope>NUCLEOTIDE SEQUENCE [LARGE SCALE GENOMIC DNA]</scope>
    <source>
        <strain evidence="1 2">Su06</strain>
    </source>
</reference>
<dbReference type="Proteomes" id="UP000058613">
    <property type="component" value="Chromosome"/>
</dbReference>
<protein>
    <submittedName>
        <fullName evidence="1">Molybdopterin converting factor, small subunit</fullName>
    </submittedName>
</protein>
<organism evidence="1 2">
    <name type="scientific">Pyrodictium delaneyi</name>
    <dbReference type="NCBI Taxonomy" id="1273541"/>
    <lineage>
        <taxon>Archaea</taxon>
        <taxon>Thermoproteota</taxon>
        <taxon>Thermoprotei</taxon>
        <taxon>Desulfurococcales</taxon>
        <taxon>Pyrodictiaceae</taxon>
        <taxon>Pyrodictium</taxon>
    </lineage>
</organism>
<dbReference type="CDD" id="cd17040">
    <property type="entry name" value="Ubl_MoaD_like"/>
    <property type="match status" value="1"/>
</dbReference>
<dbReference type="Gene3D" id="3.10.20.30">
    <property type="match status" value="1"/>
</dbReference>
<dbReference type="InterPro" id="IPR054834">
    <property type="entry name" value="SAMP1_3"/>
</dbReference>
<dbReference type="STRING" id="1273541.Pyrde_0685"/>
<dbReference type="EMBL" id="CP013011">
    <property type="protein sequence ID" value="ALL00735.1"/>
    <property type="molecule type" value="Genomic_DNA"/>
</dbReference>
<dbReference type="OrthoDB" id="98357at2157"/>